<protein>
    <recommendedName>
        <fullName evidence="3">Apea-like HEPN domain-containing protein</fullName>
    </recommendedName>
</protein>
<evidence type="ECO:0000313" key="2">
    <source>
        <dbReference type="Proteomes" id="UP000291142"/>
    </source>
</evidence>
<organism evidence="1 2">
    <name type="scientific">Hyunsoonleella flava</name>
    <dbReference type="NCBI Taxonomy" id="2527939"/>
    <lineage>
        <taxon>Bacteria</taxon>
        <taxon>Pseudomonadati</taxon>
        <taxon>Bacteroidota</taxon>
        <taxon>Flavobacteriia</taxon>
        <taxon>Flavobacteriales</taxon>
        <taxon>Flavobacteriaceae</taxon>
    </lineage>
</organism>
<dbReference type="Proteomes" id="UP000291142">
    <property type="component" value="Unassembled WGS sequence"/>
</dbReference>
<name>A0A4Q9FGT2_9FLAO</name>
<evidence type="ECO:0000313" key="1">
    <source>
        <dbReference type="EMBL" id="TBM99790.1"/>
    </source>
</evidence>
<dbReference type="AlphaFoldDB" id="A0A4Q9FGT2"/>
<keyword evidence="2" id="KW-1185">Reference proteome</keyword>
<comment type="caution">
    <text evidence="1">The sequence shown here is derived from an EMBL/GenBank/DDBJ whole genome shotgun (WGS) entry which is preliminary data.</text>
</comment>
<accession>A0A4Q9FGT2</accession>
<gene>
    <name evidence="1" type="ORF">EYD45_15355</name>
</gene>
<reference evidence="1 2" key="1">
    <citation type="submission" date="2019-02" db="EMBL/GenBank/DDBJ databases">
        <title>Hyunsoonleella sp., isolated from marine sediment.</title>
        <authorList>
            <person name="Liu B.-T."/>
        </authorList>
    </citation>
    <scope>NUCLEOTIDE SEQUENCE [LARGE SCALE GENOMIC DNA]</scope>
    <source>
        <strain evidence="1 2">T58</strain>
    </source>
</reference>
<proteinExistence type="predicted"/>
<dbReference type="EMBL" id="SIRT01000016">
    <property type="protein sequence ID" value="TBM99790.1"/>
    <property type="molecule type" value="Genomic_DNA"/>
</dbReference>
<evidence type="ECO:0008006" key="3">
    <source>
        <dbReference type="Google" id="ProtNLM"/>
    </source>
</evidence>
<dbReference type="RefSeq" id="WP_130965471.1">
    <property type="nucleotide sequence ID" value="NZ_SIRT01000016.1"/>
</dbReference>
<dbReference type="OrthoDB" id="6626310at2"/>
<sequence>MKGIKEIKSRYNPCQVLFVERYIELLHRQTIDSYRIRLLGPLGILRELLLVIKELKKGVIFHFNPTVLLVIEETRNLIKEDDILNYPEFSKQQYLKLLNKAQESDLPKIKLMTRLLLEYNKEYLNSLFEKIEIDLNSKGNEPNCIFNSYARIDKYTTYLCSELVSLGYSTRFLYRSMNYLFVSQKNSFDDTFTDFKKFFLTQKAENYSVYFKCSFPKQIIQHLTTVDNNIEILEDIKTSFTGTTKKVNKDLKSFINNSRSIRFFKVVVTANDFFMAFKEGRNKLSELFDIINIGFIDHSLGLYDKVLIVPDDNQDNWEYLKYNYELDGNYKKGEFVYDTFSSKLKAINHNSNIDEDTKEKLASAIRYFRLGSESVEVEHEFINYWFGLEYLYSSQFAKGTINRIKDYFKKIHTLGYVQRLFNDFRDNVKRLNLQDEIHSYDDEDLSFMLEDDCLGKFYINNYLSNPLISFRAMRLKQRFIDKNCMEYLKKHELNLEHHLTRIYRTRNQIVHDAAKNMNILLLTSSLKYYLAYSIDVTTYWLTDSIPIHSIEDILELNDTLYEKYISQDLNIQDLISVNDKSFLSI</sequence>